<dbReference type="Gramene" id="PUZ58344">
    <property type="protein sequence ID" value="PUZ58344"/>
    <property type="gene ID" value="GQ55_5G502100"/>
</dbReference>
<keyword evidence="2" id="KW-1185">Reference proteome</keyword>
<sequence length="91" mass="10519">MHPRTQAHNLRIRTCVRITCWECVSQPSGNKSGEIRRAAVQRDGSARIHVRIEMNTRERERACMVEFLNVPASRRCKVVRGHMPRLSHCIA</sequence>
<dbReference type="EMBL" id="CM009753">
    <property type="protein sequence ID" value="PUZ58344.1"/>
    <property type="molecule type" value="Genomic_DNA"/>
</dbReference>
<protein>
    <submittedName>
        <fullName evidence="1">Uncharacterized protein</fullName>
    </submittedName>
</protein>
<reference evidence="1 2" key="1">
    <citation type="submission" date="2018-04" db="EMBL/GenBank/DDBJ databases">
        <title>WGS assembly of Panicum hallii var. hallii HAL2.</title>
        <authorList>
            <person name="Lovell J."/>
            <person name="Jenkins J."/>
            <person name="Lowry D."/>
            <person name="Mamidi S."/>
            <person name="Sreedasyam A."/>
            <person name="Weng X."/>
            <person name="Barry K."/>
            <person name="Bonette J."/>
            <person name="Campitelli B."/>
            <person name="Daum C."/>
            <person name="Gordon S."/>
            <person name="Gould B."/>
            <person name="Lipzen A."/>
            <person name="MacQueen A."/>
            <person name="Palacio-Mejia J."/>
            <person name="Plott C."/>
            <person name="Shakirov E."/>
            <person name="Shu S."/>
            <person name="Yoshinaga Y."/>
            <person name="Zane M."/>
            <person name="Rokhsar D."/>
            <person name="Grimwood J."/>
            <person name="Schmutz J."/>
            <person name="Juenger T."/>
        </authorList>
    </citation>
    <scope>NUCLEOTIDE SEQUENCE [LARGE SCALE GENOMIC DNA]</scope>
    <source>
        <strain evidence="2">cv. HAL2</strain>
    </source>
</reference>
<dbReference type="AlphaFoldDB" id="A0A2T7DRZ0"/>
<organism evidence="1 2">
    <name type="scientific">Panicum hallii var. hallii</name>
    <dbReference type="NCBI Taxonomy" id="1504633"/>
    <lineage>
        <taxon>Eukaryota</taxon>
        <taxon>Viridiplantae</taxon>
        <taxon>Streptophyta</taxon>
        <taxon>Embryophyta</taxon>
        <taxon>Tracheophyta</taxon>
        <taxon>Spermatophyta</taxon>
        <taxon>Magnoliopsida</taxon>
        <taxon>Liliopsida</taxon>
        <taxon>Poales</taxon>
        <taxon>Poaceae</taxon>
        <taxon>PACMAD clade</taxon>
        <taxon>Panicoideae</taxon>
        <taxon>Panicodae</taxon>
        <taxon>Paniceae</taxon>
        <taxon>Panicinae</taxon>
        <taxon>Panicum</taxon>
        <taxon>Panicum sect. Panicum</taxon>
    </lineage>
</organism>
<proteinExistence type="predicted"/>
<gene>
    <name evidence="1" type="ORF">GQ55_5G502100</name>
</gene>
<evidence type="ECO:0000313" key="2">
    <source>
        <dbReference type="Proteomes" id="UP000244336"/>
    </source>
</evidence>
<dbReference type="Proteomes" id="UP000244336">
    <property type="component" value="Chromosome 5"/>
</dbReference>
<accession>A0A2T7DRZ0</accession>
<evidence type="ECO:0000313" key="1">
    <source>
        <dbReference type="EMBL" id="PUZ58344.1"/>
    </source>
</evidence>
<name>A0A2T7DRZ0_9POAL</name>